<feature type="region of interest" description="Disordered" evidence="1">
    <location>
        <begin position="168"/>
        <end position="252"/>
    </location>
</feature>
<keyword evidence="2" id="KW-0732">Signal</keyword>
<gene>
    <name evidence="3" type="ORF">HF203_10635</name>
</gene>
<dbReference type="RefSeq" id="WP_168669471.1">
    <property type="nucleotide sequence ID" value="NZ_JAAXKX010000014.1"/>
</dbReference>
<organism evidence="3 4">
    <name type="scientific">Marichromatium bheemlicum</name>
    <dbReference type="NCBI Taxonomy" id="365339"/>
    <lineage>
        <taxon>Bacteria</taxon>
        <taxon>Pseudomonadati</taxon>
        <taxon>Pseudomonadota</taxon>
        <taxon>Gammaproteobacteria</taxon>
        <taxon>Chromatiales</taxon>
        <taxon>Chromatiaceae</taxon>
        <taxon>Marichromatium</taxon>
    </lineage>
</organism>
<keyword evidence="4" id="KW-1185">Reference proteome</keyword>
<name>A0ABX1I7Y4_9GAMM</name>
<evidence type="ECO:0000256" key="2">
    <source>
        <dbReference type="SAM" id="SignalP"/>
    </source>
</evidence>
<evidence type="ECO:0000313" key="4">
    <source>
        <dbReference type="Proteomes" id="UP000740754"/>
    </source>
</evidence>
<reference evidence="3 4" key="1">
    <citation type="submission" date="2020-04" db="EMBL/GenBank/DDBJ databases">
        <title>Draft Whole-Genome sequence of Marichromatium bheemlicum DSM 18632, type strain.</title>
        <authorList>
            <person name="Kyndt J.A."/>
            <person name="Meyer T.E."/>
        </authorList>
    </citation>
    <scope>NUCLEOTIDE SEQUENCE [LARGE SCALE GENOMIC DNA]</scope>
    <source>
        <strain evidence="3 4">DSM 18632</strain>
    </source>
</reference>
<evidence type="ECO:0000256" key="1">
    <source>
        <dbReference type="SAM" id="MobiDB-lite"/>
    </source>
</evidence>
<comment type="caution">
    <text evidence="3">The sequence shown here is derived from an EMBL/GenBank/DDBJ whole genome shotgun (WGS) entry which is preliminary data.</text>
</comment>
<feature type="signal peptide" evidence="2">
    <location>
        <begin position="1"/>
        <end position="23"/>
    </location>
</feature>
<proteinExistence type="predicted"/>
<protein>
    <submittedName>
        <fullName evidence="3">Uncharacterized protein</fullName>
    </submittedName>
</protein>
<accession>A0ABX1I7Y4</accession>
<evidence type="ECO:0000313" key="3">
    <source>
        <dbReference type="EMBL" id="NKN33680.1"/>
    </source>
</evidence>
<dbReference type="PROSITE" id="PS51257">
    <property type="entry name" value="PROKAR_LIPOPROTEIN"/>
    <property type="match status" value="1"/>
</dbReference>
<dbReference type="EMBL" id="JAAXKX010000014">
    <property type="protein sequence ID" value="NKN33680.1"/>
    <property type="molecule type" value="Genomic_DNA"/>
</dbReference>
<feature type="compositionally biased region" description="Pro residues" evidence="1">
    <location>
        <begin position="171"/>
        <end position="181"/>
    </location>
</feature>
<feature type="chain" id="PRO_5047544192" evidence="2">
    <location>
        <begin position="24"/>
        <end position="320"/>
    </location>
</feature>
<sequence length="320" mass="34372">MNRRLAAHLFVIPLTAWLLGGCATTPEPPPQSLIPDDLSGLPQIQLAARERDQVRALAMGAARSKGWRIVHSDPERLLLERPVHPDSALARALAPEQLPTGSRLEVASYFIGEGAQVRVASAASLIRPRPDQADPERLDVTARLQPMLAQSLSALEQNWQTHHHRLATAAPPLPTPAPTAPTPVAEAEASGDTASAPASADRPPLVPRPQTGAPMLTERRRARPDPAPVVDATPMLRPQPPAAPEPLQTPSQMLSLTPQHRDVTWAAYAEQYARLRGCVLTAEGAVLIDTRTDGEIHKVPCEGTDSILVQCHDGSCRGLL</sequence>
<dbReference type="Proteomes" id="UP000740754">
    <property type="component" value="Unassembled WGS sequence"/>
</dbReference>